<feature type="compositionally biased region" description="Basic and acidic residues" evidence="1">
    <location>
        <begin position="97"/>
        <end position="108"/>
    </location>
</feature>
<evidence type="ECO:0000313" key="3">
    <source>
        <dbReference type="Proteomes" id="UP001228049"/>
    </source>
</evidence>
<protein>
    <submittedName>
        <fullName evidence="2">Cytochrome P450 monooxygenase vrtE</fullName>
    </submittedName>
</protein>
<evidence type="ECO:0000313" key="2">
    <source>
        <dbReference type="EMBL" id="KAK1876356.1"/>
    </source>
</evidence>
<accession>A0AAD9B448</accession>
<dbReference type="GO" id="GO:0004497">
    <property type="term" value="F:monooxygenase activity"/>
    <property type="evidence" value="ECO:0007669"/>
    <property type="project" value="UniProtKB-KW"/>
</dbReference>
<reference evidence="2" key="1">
    <citation type="submission" date="2023-04" db="EMBL/GenBank/DDBJ databases">
        <title>Chromosome-level genome of Chaenocephalus aceratus.</title>
        <authorList>
            <person name="Park H."/>
        </authorList>
    </citation>
    <scope>NUCLEOTIDE SEQUENCE</scope>
    <source>
        <strain evidence="2">DE</strain>
        <tissue evidence="2">Muscle</tissue>
    </source>
</reference>
<sequence length="108" mass="12350">MRLWRRWRNNKEKGFQPKKCFDFSVVFITSNLFTHQKSLGESTQPKKDIGPHLIPIKAATSTGVGESTQPKKDISPRLIPIKAATSTRKTSNQTTIVEKKQKTYDFDN</sequence>
<feature type="compositionally biased region" description="Polar residues" evidence="1">
    <location>
        <begin position="59"/>
        <end position="68"/>
    </location>
</feature>
<dbReference type="EMBL" id="JASDAP010000028">
    <property type="protein sequence ID" value="KAK1876356.1"/>
    <property type="molecule type" value="Genomic_DNA"/>
</dbReference>
<proteinExistence type="predicted"/>
<feature type="compositionally biased region" description="Polar residues" evidence="1">
    <location>
        <begin position="84"/>
        <end position="96"/>
    </location>
</feature>
<name>A0AAD9B448_DISEL</name>
<comment type="caution">
    <text evidence="2">The sequence shown here is derived from an EMBL/GenBank/DDBJ whole genome shotgun (WGS) entry which is preliminary data.</text>
</comment>
<dbReference type="AlphaFoldDB" id="A0AAD9B448"/>
<keyword evidence="2" id="KW-0560">Oxidoreductase</keyword>
<keyword evidence="3" id="KW-1185">Reference proteome</keyword>
<feature type="region of interest" description="Disordered" evidence="1">
    <location>
        <begin position="58"/>
        <end position="108"/>
    </location>
</feature>
<organism evidence="2 3">
    <name type="scientific">Dissostichus eleginoides</name>
    <name type="common">Patagonian toothfish</name>
    <name type="synonym">Dissostichus amissus</name>
    <dbReference type="NCBI Taxonomy" id="100907"/>
    <lineage>
        <taxon>Eukaryota</taxon>
        <taxon>Metazoa</taxon>
        <taxon>Chordata</taxon>
        <taxon>Craniata</taxon>
        <taxon>Vertebrata</taxon>
        <taxon>Euteleostomi</taxon>
        <taxon>Actinopterygii</taxon>
        <taxon>Neopterygii</taxon>
        <taxon>Teleostei</taxon>
        <taxon>Neoteleostei</taxon>
        <taxon>Acanthomorphata</taxon>
        <taxon>Eupercaria</taxon>
        <taxon>Perciformes</taxon>
        <taxon>Notothenioidei</taxon>
        <taxon>Nototheniidae</taxon>
        <taxon>Dissostichus</taxon>
    </lineage>
</organism>
<evidence type="ECO:0000256" key="1">
    <source>
        <dbReference type="SAM" id="MobiDB-lite"/>
    </source>
</evidence>
<gene>
    <name evidence="2" type="ORF">KUDE01_001679</name>
</gene>
<dbReference type="Proteomes" id="UP001228049">
    <property type="component" value="Unassembled WGS sequence"/>
</dbReference>
<keyword evidence="2" id="KW-0503">Monooxygenase</keyword>